<feature type="domain" description="CFEM" evidence="10">
    <location>
        <begin position="1"/>
        <end position="93"/>
    </location>
</feature>
<comment type="caution">
    <text evidence="9">Lacks conserved residue(s) required for the propagation of feature annotation.</text>
</comment>
<keyword evidence="4" id="KW-0964">Secreted</keyword>
<sequence length="93" mass="8872">TAIAFAPTILAQSQCISVAEAVPSCAQPCLASAGSAVGCVAATDYTCKCTSSAAIRSVAQGCVLSACGTATAPSVQASLSAVCECVGTVPTAV</sequence>
<dbReference type="OrthoDB" id="3767534at2759"/>
<name>A0A8E2F541_9PEZI</name>
<feature type="binding site" description="axial binding residue" evidence="9">
    <location>
        <position position="44"/>
    </location>
    <ligand>
        <name>heme</name>
        <dbReference type="ChEBI" id="CHEBI:30413"/>
    </ligand>
    <ligandPart>
        <name>Fe</name>
        <dbReference type="ChEBI" id="CHEBI:18248"/>
    </ligandPart>
</feature>
<evidence type="ECO:0000256" key="4">
    <source>
        <dbReference type="ARBA" id="ARBA00022525"/>
    </source>
</evidence>
<proteinExistence type="inferred from homology"/>
<evidence type="ECO:0000256" key="9">
    <source>
        <dbReference type="PROSITE-ProRule" id="PRU01356"/>
    </source>
</evidence>
<keyword evidence="9" id="KW-0479">Metal-binding</keyword>
<evidence type="ECO:0000256" key="6">
    <source>
        <dbReference type="ARBA" id="ARBA00022729"/>
    </source>
</evidence>
<evidence type="ECO:0000256" key="2">
    <source>
        <dbReference type="ARBA" id="ARBA00004613"/>
    </source>
</evidence>
<keyword evidence="5" id="KW-0336">GPI-anchor</keyword>
<dbReference type="Proteomes" id="UP000250140">
    <property type="component" value="Unassembled WGS sequence"/>
</dbReference>
<keyword evidence="9" id="KW-0408">Iron</keyword>
<dbReference type="EMBL" id="KV749178">
    <property type="protein sequence ID" value="OCL10732.1"/>
    <property type="molecule type" value="Genomic_DNA"/>
</dbReference>
<dbReference type="GO" id="GO:0046872">
    <property type="term" value="F:metal ion binding"/>
    <property type="evidence" value="ECO:0007669"/>
    <property type="project" value="UniProtKB-UniRule"/>
</dbReference>
<keyword evidence="5" id="KW-0325">Glycoprotein</keyword>
<dbReference type="Pfam" id="PF05730">
    <property type="entry name" value="CFEM"/>
    <property type="match status" value="1"/>
</dbReference>
<keyword evidence="12" id="KW-1185">Reference proteome</keyword>
<dbReference type="InterPro" id="IPR008427">
    <property type="entry name" value="Extracellular_membr_CFEM_dom"/>
</dbReference>
<comment type="subcellular location">
    <subcellularLocation>
        <location evidence="1">Membrane</location>
        <topology evidence="1">Lipid-anchor</topology>
        <topology evidence="1">GPI-anchor</topology>
    </subcellularLocation>
    <subcellularLocation>
        <location evidence="2">Secreted</location>
    </subcellularLocation>
</comment>
<feature type="non-terminal residue" evidence="11">
    <location>
        <position position="93"/>
    </location>
</feature>
<evidence type="ECO:0000259" key="10">
    <source>
        <dbReference type="PROSITE" id="PS52012"/>
    </source>
</evidence>
<dbReference type="PROSITE" id="PS52012">
    <property type="entry name" value="CFEM"/>
    <property type="match status" value="1"/>
</dbReference>
<keyword evidence="6" id="KW-0732">Signal</keyword>
<dbReference type="GO" id="GO:0005576">
    <property type="term" value="C:extracellular region"/>
    <property type="evidence" value="ECO:0007669"/>
    <property type="project" value="UniProtKB-SubCell"/>
</dbReference>
<keyword evidence="5" id="KW-0472">Membrane</keyword>
<accession>A0A8E2F541</accession>
<keyword evidence="9" id="KW-0349">Heme</keyword>
<evidence type="ECO:0000256" key="5">
    <source>
        <dbReference type="ARBA" id="ARBA00022622"/>
    </source>
</evidence>
<evidence type="ECO:0000313" key="12">
    <source>
        <dbReference type="Proteomes" id="UP000250140"/>
    </source>
</evidence>
<dbReference type="AlphaFoldDB" id="A0A8E2F541"/>
<feature type="non-terminal residue" evidence="11">
    <location>
        <position position="1"/>
    </location>
</feature>
<keyword evidence="8" id="KW-0449">Lipoprotein</keyword>
<evidence type="ECO:0000256" key="8">
    <source>
        <dbReference type="ARBA" id="ARBA00023288"/>
    </source>
</evidence>
<dbReference type="GO" id="GO:0098552">
    <property type="term" value="C:side of membrane"/>
    <property type="evidence" value="ECO:0007669"/>
    <property type="project" value="UniProtKB-KW"/>
</dbReference>
<evidence type="ECO:0000256" key="3">
    <source>
        <dbReference type="ARBA" id="ARBA00010031"/>
    </source>
</evidence>
<evidence type="ECO:0000256" key="1">
    <source>
        <dbReference type="ARBA" id="ARBA00004589"/>
    </source>
</evidence>
<protein>
    <recommendedName>
        <fullName evidence="10">CFEM domain-containing protein</fullName>
    </recommendedName>
</protein>
<reference evidence="11 12" key="1">
    <citation type="journal article" date="2016" name="Nat. Commun.">
        <title>Ectomycorrhizal ecology is imprinted in the genome of the dominant symbiotic fungus Cenococcum geophilum.</title>
        <authorList>
            <consortium name="DOE Joint Genome Institute"/>
            <person name="Peter M."/>
            <person name="Kohler A."/>
            <person name="Ohm R.A."/>
            <person name="Kuo A."/>
            <person name="Krutzmann J."/>
            <person name="Morin E."/>
            <person name="Arend M."/>
            <person name="Barry K.W."/>
            <person name="Binder M."/>
            <person name="Choi C."/>
            <person name="Clum A."/>
            <person name="Copeland A."/>
            <person name="Grisel N."/>
            <person name="Haridas S."/>
            <person name="Kipfer T."/>
            <person name="LaButti K."/>
            <person name="Lindquist E."/>
            <person name="Lipzen A."/>
            <person name="Maire R."/>
            <person name="Meier B."/>
            <person name="Mihaltcheva S."/>
            <person name="Molinier V."/>
            <person name="Murat C."/>
            <person name="Poggeler S."/>
            <person name="Quandt C.A."/>
            <person name="Sperisen C."/>
            <person name="Tritt A."/>
            <person name="Tisserant E."/>
            <person name="Crous P.W."/>
            <person name="Henrissat B."/>
            <person name="Nehls U."/>
            <person name="Egli S."/>
            <person name="Spatafora J.W."/>
            <person name="Grigoriev I.V."/>
            <person name="Martin F.M."/>
        </authorList>
    </citation>
    <scope>NUCLEOTIDE SEQUENCE [LARGE SCALE GENOMIC DNA]</scope>
    <source>
        <strain evidence="11 12">CBS 207.34</strain>
    </source>
</reference>
<comment type="similarity">
    <text evidence="3">Belongs to the RBT5 family.</text>
</comment>
<evidence type="ECO:0000313" key="11">
    <source>
        <dbReference type="EMBL" id="OCL10732.1"/>
    </source>
</evidence>
<gene>
    <name evidence="11" type="ORF">AOQ84DRAFT_247092</name>
</gene>
<evidence type="ECO:0000256" key="7">
    <source>
        <dbReference type="ARBA" id="ARBA00023157"/>
    </source>
</evidence>
<organism evidence="11 12">
    <name type="scientific">Glonium stellatum</name>
    <dbReference type="NCBI Taxonomy" id="574774"/>
    <lineage>
        <taxon>Eukaryota</taxon>
        <taxon>Fungi</taxon>
        <taxon>Dikarya</taxon>
        <taxon>Ascomycota</taxon>
        <taxon>Pezizomycotina</taxon>
        <taxon>Dothideomycetes</taxon>
        <taxon>Pleosporomycetidae</taxon>
        <taxon>Gloniales</taxon>
        <taxon>Gloniaceae</taxon>
        <taxon>Glonium</taxon>
    </lineage>
</organism>
<keyword evidence="7" id="KW-1015">Disulfide bond</keyword>